<reference evidence="2" key="2">
    <citation type="submission" date="2020-10" db="EMBL/GenBank/DDBJ databases">
        <title>Mucilaginibacter sp. nov., isolated from soil.</title>
        <authorList>
            <person name="Jeon C.O."/>
        </authorList>
    </citation>
    <scope>NUCLEOTIDE SEQUENCE</scope>
    <source>
        <strain evidence="2">R11</strain>
    </source>
</reference>
<feature type="compositionally biased region" description="Basic and acidic residues" evidence="1">
    <location>
        <begin position="26"/>
        <end position="40"/>
    </location>
</feature>
<dbReference type="Proteomes" id="UP000638732">
    <property type="component" value="Unassembled WGS sequence"/>
</dbReference>
<feature type="compositionally biased region" description="Basic and acidic residues" evidence="1">
    <location>
        <begin position="46"/>
        <end position="60"/>
    </location>
</feature>
<evidence type="ECO:0000313" key="3">
    <source>
        <dbReference type="Proteomes" id="UP000638732"/>
    </source>
</evidence>
<gene>
    <name evidence="2" type="ORF">GSY63_19310</name>
</gene>
<keyword evidence="3" id="KW-1185">Reference proteome</keyword>
<sequence>MVAIDKNNQDNAEQEWENPLNPEQPTDEREKEQVVRQYKEAKRRKDNLTEKDHIDKVKKN</sequence>
<proteinExistence type="predicted"/>
<dbReference type="EMBL" id="WWEO01000044">
    <property type="protein sequence ID" value="NCD71523.1"/>
    <property type="molecule type" value="Genomic_DNA"/>
</dbReference>
<evidence type="ECO:0000256" key="1">
    <source>
        <dbReference type="SAM" id="MobiDB-lite"/>
    </source>
</evidence>
<evidence type="ECO:0000313" key="2">
    <source>
        <dbReference type="EMBL" id="NCD71523.1"/>
    </source>
</evidence>
<accession>A0A965ZI57</accession>
<name>A0A965ZI57_9SPHI</name>
<dbReference type="RefSeq" id="WP_166587470.1">
    <property type="nucleotide sequence ID" value="NZ_WWEO01000044.1"/>
</dbReference>
<organism evidence="2 3">
    <name type="scientific">Mucilaginibacter agri</name>
    <dbReference type="NCBI Taxonomy" id="2695265"/>
    <lineage>
        <taxon>Bacteria</taxon>
        <taxon>Pseudomonadati</taxon>
        <taxon>Bacteroidota</taxon>
        <taxon>Sphingobacteriia</taxon>
        <taxon>Sphingobacteriales</taxon>
        <taxon>Sphingobacteriaceae</taxon>
        <taxon>Mucilaginibacter</taxon>
    </lineage>
</organism>
<feature type="region of interest" description="Disordered" evidence="1">
    <location>
        <begin position="1"/>
        <end position="60"/>
    </location>
</feature>
<reference evidence="2" key="1">
    <citation type="submission" date="2020-01" db="EMBL/GenBank/DDBJ databases">
        <authorList>
            <person name="Seo Y.L."/>
        </authorList>
    </citation>
    <scope>NUCLEOTIDE SEQUENCE</scope>
    <source>
        <strain evidence="2">R11</strain>
    </source>
</reference>
<dbReference type="AlphaFoldDB" id="A0A965ZI57"/>
<protein>
    <submittedName>
        <fullName evidence="2">Uncharacterized protein</fullName>
    </submittedName>
</protein>
<comment type="caution">
    <text evidence="2">The sequence shown here is derived from an EMBL/GenBank/DDBJ whole genome shotgun (WGS) entry which is preliminary data.</text>
</comment>